<dbReference type="GO" id="GO:0022627">
    <property type="term" value="C:cytosolic small ribosomal subunit"/>
    <property type="evidence" value="ECO:0007669"/>
    <property type="project" value="TreeGrafter"/>
</dbReference>
<feature type="domain" description="S1 motif" evidence="4">
    <location>
        <begin position="40"/>
        <end position="104"/>
    </location>
</feature>
<evidence type="ECO:0000259" key="4">
    <source>
        <dbReference type="PROSITE" id="PS50126"/>
    </source>
</evidence>
<dbReference type="AlphaFoldDB" id="A0A1L3GEH8"/>
<evidence type="ECO:0000256" key="3">
    <source>
        <dbReference type="ARBA" id="ARBA00023274"/>
    </source>
</evidence>
<dbReference type="Proteomes" id="UP000182264">
    <property type="component" value="Chromosome"/>
</dbReference>
<dbReference type="STRING" id="29542.A6070_13110"/>
<organism evidence="5 6">
    <name type="scientific">Syntrophotalea acetylenica</name>
    <name type="common">Pelobacter acetylenicus</name>
    <dbReference type="NCBI Taxonomy" id="29542"/>
    <lineage>
        <taxon>Bacteria</taxon>
        <taxon>Pseudomonadati</taxon>
        <taxon>Thermodesulfobacteriota</taxon>
        <taxon>Desulfuromonadia</taxon>
        <taxon>Desulfuromonadales</taxon>
        <taxon>Syntrophotaleaceae</taxon>
        <taxon>Syntrophotalea</taxon>
    </lineage>
</organism>
<dbReference type="RefSeq" id="WP_072286213.1">
    <property type="nucleotide sequence ID" value="NZ_CP015455.1"/>
</dbReference>
<dbReference type="PROSITE" id="PS50126">
    <property type="entry name" value="S1"/>
    <property type="match status" value="4"/>
</dbReference>
<dbReference type="PRINTS" id="PR00681">
    <property type="entry name" value="RIBOSOMALS1"/>
</dbReference>
<feature type="domain" description="S1 motif" evidence="4">
    <location>
        <begin position="122"/>
        <end position="189"/>
    </location>
</feature>
<dbReference type="Pfam" id="PF00575">
    <property type="entry name" value="S1"/>
    <property type="match status" value="3"/>
</dbReference>
<evidence type="ECO:0000256" key="1">
    <source>
        <dbReference type="ARBA" id="ARBA00006767"/>
    </source>
</evidence>
<sequence length="404" mass="43858">MEDTRNDSEEINDQTANDDMEDFAALLEQSLLGARELKPGQKIEATVLQVGSQWVFLDVGQKGEGVLDIRELQDAEGKAAVAVGDRLPVYFLSGAGGELRFTTRLGQGAAGAAQIEEAWRSGIPVEGRLEKEVKGGFEVRLAGGMRAFCPFSQLGMRRDADAEIPVGQSLSFKVMQFGEQGRNVVVSHRALMEEERARQRESLRETLKEGMVVQGTVTALREFGAFVDIGGLEGLLPISEISYGRVENIGEALHVGQQLQLAIKKLDWEAGRFSFSLRDTQADPWSKVGTLYAEGSVHTGTVVRLVPFGAFVALEEGIDGLIHISRLGAGRRISHPREVLEVGQQLLVTVEQIDREQRRIALAPAAAGAESAAPKSYVEKPGGGSMGTFGELLKGKFEKKGKKR</sequence>
<dbReference type="InterPro" id="IPR035104">
    <property type="entry name" value="Ribosomal_protein_S1-like"/>
</dbReference>
<dbReference type="GO" id="GO:0003729">
    <property type="term" value="F:mRNA binding"/>
    <property type="evidence" value="ECO:0007669"/>
    <property type="project" value="TreeGrafter"/>
</dbReference>
<accession>A0A1L3GEH8</accession>
<name>A0A1L3GEH8_SYNAC</name>
<dbReference type="CDD" id="cd04465">
    <property type="entry name" value="S1_RPS1_repeat_ec2_hs2"/>
    <property type="match status" value="1"/>
</dbReference>
<dbReference type="KEGG" id="pace:A6070_13110"/>
<comment type="similarity">
    <text evidence="1">Belongs to the bacterial ribosomal protein bS1 family.</text>
</comment>
<keyword evidence="2 5" id="KW-0689">Ribosomal protein</keyword>
<dbReference type="InterPro" id="IPR050437">
    <property type="entry name" value="Ribos_protein_bS1-like"/>
</dbReference>
<protein>
    <submittedName>
        <fullName evidence="5">30S ribosomal protein S1</fullName>
    </submittedName>
</protein>
<dbReference type="PANTHER" id="PTHR10724:SF7">
    <property type="entry name" value="SMALL RIBOSOMAL SUBUNIT PROTEIN BS1C"/>
    <property type="match status" value="1"/>
</dbReference>
<keyword evidence="6" id="KW-1185">Reference proteome</keyword>
<keyword evidence="3" id="KW-0687">Ribonucleoprotein</keyword>
<reference evidence="5 6" key="1">
    <citation type="journal article" date="2017" name="Genome Announc.">
        <title>Complete Genome Sequences of Two Acetylene-Fermenting Pelobacter acetylenicus Strains.</title>
        <authorList>
            <person name="Sutton J.M."/>
            <person name="Baesman S.M."/>
            <person name="Fierst J.L."/>
            <person name="Poret-Peterson A.T."/>
            <person name="Oremland R.S."/>
            <person name="Dunlap D.S."/>
            <person name="Akob D.M."/>
        </authorList>
    </citation>
    <scope>NUCLEOTIDE SEQUENCE [LARGE SCALE GENOMIC DNA]</scope>
    <source>
        <strain evidence="5 6">DSM 3247</strain>
    </source>
</reference>
<dbReference type="InterPro" id="IPR003029">
    <property type="entry name" value="S1_domain"/>
</dbReference>
<dbReference type="EMBL" id="CP015518">
    <property type="protein sequence ID" value="APG24374.1"/>
    <property type="molecule type" value="Genomic_DNA"/>
</dbReference>
<dbReference type="OrthoDB" id="9804077at2"/>
<dbReference type="GO" id="GO:0003735">
    <property type="term" value="F:structural constituent of ribosome"/>
    <property type="evidence" value="ECO:0007669"/>
    <property type="project" value="TreeGrafter"/>
</dbReference>
<feature type="domain" description="S1 motif" evidence="4">
    <location>
        <begin position="210"/>
        <end position="278"/>
    </location>
</feature>
<dbReference type="PANTHER" id="PTHR10724">
    <property type="entry name" value="30S RIBOSOMAL PROTEIN S1"/>
    <property type="match status" value="1"/>
</dbReference>
<proteinExistence type="inferred from homology"/>
<dbReference type="GO" id="GO:0006412">
    <property type="term" value="P:translation"/>
    <property type="evidence" value="ECO:0007669"/>
    <property type="project" value="TreeGrafter"/>
</dbReference>
<dbReference type="NCBIfam" id="NF005208">
    <property type="entry name" value="PRK06676.1"/>
    <property type="match status" value="1"/>
</dbReference>
<gene>
    <name evidence="5" type="ORF">A7E75_04475</name>
</gene>
<dbReference type="InterPro" id="IPR012340">
    <property type="entry name" value="NA-bd_OB-fold"/>
</dbReference>
<dbReference type="Gene3D" id="2.40.50.140">
    <property type="entry name" value="Nucleic acid-binding proteins"/>
    <property type="match status" value="4"/>
</dbReference>
<evidence type="ECO:0000313" key="6">
    <source>
        <dbReference type="Proteomes" id="UP000182264"/>
    </source>
</evidence>
<feature type="domain" description="S1 motif" evidence="4">
    <location>
        <begin position="295"/>
        <end position="365"/>
    </location>
</feature>
<dbReference type="SUPFAM" id="SSF50249">
    <property type="entry name" value="Nucleic acid-binding proteins"/>
    <property type="match status" value="4"/>
</dbReference>
<evidence type="ECO:0000313" key="5">
    <source>
        <dbReference type="EMBL" id="APG24374.1"/>
    </source>
</evidence>
<evidence type="ECO:0000256" key="2">
    <source>
        <dbReference type="ARBA" id="ARBA00022980"/>
    </source>
</evidence>
<dbReference type="SMART" id="SM00316">
    <property type="entry name" value="S1"/>
    <property type="match status" value="4"/>
</dbReference>